<keyword evidence="2" id="KW-1185">Reference proteome</keyword>
<dbReference type="RefSeq" id="WP_005006801.1">
    <property type="nucleotide sequence ID" value="NZ_HG422173.1"/>
</dbReference>
<dbReference type="EMBL" id="CAQJ01000021">
    <property type="protein sequence ID" value="CCQ89901.1"/>
    <property type="molecule type" value="Genomic_DNA"/>
</dbReference>
<gene>
    <name evidence="1" type="ORF">NITGR_190011</name>
</gene>
<dbReference type="AlphaFoldDB" id="M1YW71"/>
<proteinExistence type="predicted"/>
<comment type="caution">
    <text evidence="1">The sequence shown here is derived from an EMBL/GenBank/DDBJ whole genome shotgun (WGS) entry which is preliminary data.</text>
</comment>
<dbReference type="Proteomes" id="UP000011704">
    <property type="component" value="Unassembled WGS sequence"/>
</dbReference>
<name>M1YW71_NITG3</name>
<organism evidence="1 2">
    <name type="scientific">Nitrospina gracilis (strain 3/211)</name>
    <dbReference type="NCBI Taxonomy" id="1266370"/>
    <lineage>
        <taxon>Bacteria</taxon>
        <taxon>Pseudomonadati</taxon>
        <taxon>Nitrospinota/Tectimicrobiota group</taxon>
        <taxon>Nitrospinota</taxon>
        <taxon>Nitrospinia</taxon>
        <taxon>Nitrospinales</taxon>
        <taxon>Nitrospinaceae</taxon>
        <taxon>Nitrospina</taxon>
    </lineage>
</organism>
<dbReference type="HOGENOM" id="CLU_2917958_0_0_0"/>
<evidence type="ECO:0000313" key="2">
    <source>
        <dbReference type="Proteomes" id="UP000011704"/>
    </source>
</evidence>
<dbReference type="STRING" id="1266370.NITGR_190011"/>
<dbReference type="InParanoid" id="M1YW71"/>
<accession>M1YW71</accession>
<protein>
    <submittedName>
        <fullName evidence="1">Uncharacterized protein</fullName>
    </submittedName>
</protein>
<reference evidence="1 2" key="1">
    <citation type="journal article" date="2013" name="Front. Microbiol.">
        <title>The genome of Nitrospina gracilis illuminates the metabolism and evolution of the major marine nitrite oxidizer.</title>
        <authorList>
            <person name="Luecker S."/>
            <person name="Nowka B."/>
            <person name="Rattei T."/>
            <person name="Spieck E."/>
            <person name="and Daims H."/>
        </authorList>
    </citation>
    <scope>NUCLEOTIDE SEQUENCE [LARGE SCALE GENOMIC DNA]</scope>
    <source>
        <strain evidence="1 2">3/211</strain>
    </source>
</reference>
<sequence length="61" mass="7207">MQEEHNESKPNRRTVHYLSKTQIKKEWAKLDLDDLEKPPPSEEALTLHELYEDDLFGLGNE</sequence>
<evidence type="ECO:0000313" key="1">
    <source>
        <dbReference type="EMBL" id="CCQ89901.1"/>
    </source>
</evidence>